<dbReference type="InterPro" id="IPR035367">
    <property type="entry name" value="Nrap_D2"/>
</dbReference>
<dbReference type="PANTHER" id="PTHR17972">
    <property type="entry name" value="NUCLEOLAR RNA-ASSOCIATED PROTEIN"/>
    <property type="match status" value="1"/>
</dbReference>
<dbReference type="Gene3D" id="1.10.1410.10">
    <property type="match status" value="2"/>
</dbReference>
<proteinExistence type="inferred from homology"/>
<keyword evidence="1" id="KW-0539">Nucleus</keyword>
<evidence type="ECO:0000313" key="9">
    <source>
        <dbReference type="Proteomes" id="UP000639338"/>
    </source>
</evidence>
<comment type="similarity">
    <text evidence="1">Belongs to the NRAP family.</text>
</comment>
<dbReference type="OrthoDB" id="10251401at2759"/>
<keyword evidence="9" id="KW-1185">Reference proteome</keyword>
<dbReference type="Pfam" id="PF17407">
    <property type="entry name" value="Nrap_D6"/>
    <property type="match status" value="1"/>
</dbReference>
<feature type="domain" description="Nrap protein" evidence="6">
    <location>
        <begin position="715"/>
        <end position="870"/>
    </location>
</feature>
<keyword evidence="1" id="KW-0694">RNA-binding</keyword>
<gene>
    <name evidence="8" type="ORF">HCN44_008667</name>
</gene>
<organism evidence="8 9">
    <name type="scientific">Aphidius gifuensis</name>
    <name type="common">Parasitoid wasp</name>
    <dbReference type="NCBI Taxonomy" id="684658"/>
    <lineage>
        <taxon>Eukaryota</taxon>
        <taxon>Metazoa</taxon>
        <taxon>Ecdysozoa</taxon>
        <taxon>Arthropoda</taxon>
        <taxon>Hexapoda</taxon>
        <taxon>Insecta</taxon>
        <taxon>Pterygota</taxon>
        <taxon>Neoptera</taxon>
        <taxon>Endopterygota</taxon>
        <taxon>Hymenoptera</taxon>
        <taxon>Apocrita</taxon>
        <taxon>Ichneumonoidea</taxon>
        <taxon>Braconidae</taxon>
        <taxon>Aphidiinae</taxon>
        <taxon>Aphidius</taxon>
    </lineage>
</organism>
<dbReference type="AlphaFoldDB" id="A0A834XP36"/>
<dbReference type="Pfam" id="PF17406">
    <property type="entry name" value="Nrap_D5"/>
    <property type="match status" value="1"/>
</dbReference>
<comment type="caution">
    <text evidence="8">The sequence shown here is derived from an EMBL/GenBank/DDBJ whole genome shotgun (WGS) entry which is preliminary data.</text>
</comment>
<dbReference type="Gene3D" id="3.30.70.3030">
    <property type="match status" value="1"/>
</dbReference>
<dbReference type="GO" id="GO:0032545">
    <property type="term" value="C:CURI complex"/>
    <property type="evidence" value="ECO:0007669"/>
    <property type="project" value="TreeGrafter"/>
</dbReference>
<dbReference type="EMBL" id="JACMRX010000005">
    <property type="protein sequence ID" value="KAF7989993.1"/>
    <property type="molecule type" value="Genomic_DNA"/>
</dbReference>
<dbReference type="PANTHER" id="PTHR17972:SF0">
    <property type="entry name" value="NUCLEOLAR PROTEIN 6"/>
    <property type="match status" value="1"/>
</dbReference>
<dbReference type="InterPro" id="IPR035370">
    <property type="entry name" value="Nrap_D5"/>
</dbReference>
<protein>
    <recommendedName>
        <fullName evidence="1">Nucleolar protein 6</fullName>
    </recommendedName>
</protein>
<dbReference type="Pfam" id="PF17405">
    <property type="entry name" value="Nrap_D4"/>
    <property type="match status" value="1"/>
</dbReference>
<dbReference type="InterPro" id="IPR035368">
    <property type="entry name" value="Nrap_D3"/>
</dbReference>
<reference evidence="8 9" key="1">
    <citation type="submission" date="2020-08" db="EMBL/GenBank/DDBJ databases">
        <title>Aphidius gifuensis genome sequencing and assembly.</title>
        <authorList>
            <person name="Du Z."/>
        </authorList>
    </citation>
    <scope>NUCLEOTIDE SEQUENCE [LARGE SCALE GENOMIC DNA]</scope>
    <source>
        <strain evidence="8">YNYX2018</strain>
        <tissue evidence="8">Adults</tissue>
    </source>
</reference>
<feature type="domain" description="Nrap protein" evidence="5">
    <location>
        <begin position="535"/>
        <end position="711"/>
    </location>
</feature>
<feature type="region of interest" description="Disordered" evidence="2">
    <location>
        <begin position="20"/>
        <end position="53"/>
    </location>
</feature>
<evidence type="ECO:0000256" key="2">
    <source>
        <dbReference type="SAM" id="MobiDB-lite"/>
    </source>
</evidence>
<dbReference type="Pfam" id="PF17404">
    <property type="entry name" value="Nrap_D3"/>
    <property type="match status" value="1"/>
</dbReference>
<evidence type="ECO:0000259" key="4">
    <source>
        <dbReference type="Pfam" id="PF17404"/>
    </source>
</evidence>
<evidence type="ECO:0000259" key="6">
    <source>
        <dbReference type="Pfam" id="PF17406"/>
    </source>
</evidence>
<feature type="domain" description="Nrap protein" evidence="7">
    <location>
        <begin position="874"/>
        <end position="1004"/>
    </location>
</feature>
<evidence type="ECO:0000259" key="7">
    <source>
        <dbReference type="Pfam" id="PF17407"/>
    </source>
</evidence>
<dbReference type="InterPro" id="IPR005554">
    <property type="entry name" value="NOL6/Upt22"/>
</dbReference>
<comment type="subcellular location">
    <subcellularLocation>
        <location evidence="1">Nucleus</location>
        <location evidence="1">Nucleolus</location>
    </subcellularLocation>
</comment>
<dbReference type="GO" id="GO:0006409">
    <property type="term" value="P:tRNA export from nucleus"/>
    <property type="evidence" value="ECO:0007669"/>
    <property type="project" value="TreeGrafter"/>
</dbReference>
<evidence type="ECO:0000259" key="5">
    <source>
        <dbReference type="Pfam" id="PF17405"/>
    </source>
</evidence>
<evidence type="ECO:0000259" key="3">
    <source>
        <dbReference type="Pfam" id="PF17403"/>
    </source>
</evidence>
<dbReference type="GO" id="GO:0006364">
    <property type="term" value="P:rRNA processing"/>
    <property type="evidence" value="ECO:0007669"/>
    <property type="project" value="TreeGrafter"/>
</dbReference>
<dbReference type="GO" id="GO:0003723">
    <property type="term" value="F:RNA binding"/>
    <property type="evidence" value="ECO:0007669"/>
    <property type="project" value="UniProtKB-KW"/>
</dbReference>
<dbReference type="Proteomes" id="UP000639338">
    <property type="component" value="Unassembled WGS sequence"/>
</dbReference>
<name>A0A834XP36_APHGI</name>
<dbReference type="Pfam" id="PF17403">
    <property type="entry name" value="Nrap_D2"/>
    <property type="match status" value="1"/>
</dbReference>
<evidence type="ECO:0000313" key="8">
    <source>
        <dbReference type="EMBL" id="KAF7989993.1"/>
    </source>
</evidence>
<dbReference type="GO" id="GO:0034456">
    <property type="term" value="C:UTP-C complex"/>
    <property type="evidence" value="ECO:0007669"/>
    <property type="project" value="TreeGrafter"/>
</dbReference>
<dbReference type="InterPro" id="IPR035369">
    <property type="entry name" value="Nrap_D4"/>
</dbReference>
<feature type="domain" description="Nrap protein" evidence="3">
    <location>
        <begin position="234"/>
        <end position="370"/>
    </location>
</feature>
<dbReference type="GO" id="GO:0032040">
    <property type="term" value="C:small-subunit processome"/>
    <property type="evidence" value="ECO:0007669"/>
    <property type="project" value="TreeGrafter"/>
</dbReference>
<feature type="domain" description="Nrap protein" evidence="4">
    <location>
        <begin position="385"/>
        <end position="508"/>
    </location>
</feature>
<accession>A0A834XP36</accession>
<evidence type="ECO:0000256" key="1">
    <source>
        <dbReference type="RuleBase" id="RU364032"/>
    </source>
</evidence>
<sequence length="1011" mass="117169">MPYGLYSLSLSYMKNQNKSKCKKYDGPTIGERQNDAGDAGGQKKSSFRAKEKFSTPTSHEMINLREIQNLYSSNLFRLQIEELLDNVRIKEKYKNKFNDWYLKLNNNINLMEKLKPTNVCIIGAYSIGTTIGPSATIDIKMEIPSEFISKNDDEYTKQHTAYLNYVASIIHDDIVSEKSLTGDSSCPKLMLTPTGTLSKYIKVLVHFVSSVDSIKIDEANNLSIEMLKNYPSIIDGIKLLKIWLYQRQPRNLTSTFNGHCLTMFMIYLLKKNKINRYMSSNQVIRNFWINLSMSDWSNNGISLANSDEIKHKIIFYHQFDDCVFIDSTGNHNIAQSLTKMNYEWIKNQAKLAIECLDNNVINNFHVLFMTPVKFYINYDHLLIIDGKNQSQLDDIISTLKKGFNNRIDEIFIMPKQVANNESMENMQNKIYIGIRLNPYTSLNIIERGPTANDPEAIEFKNFWGDKSELRRFQDGDVCEVVCWEKAKTLADRRMICQKITAYLLKNKFNISKNEFTYIGNESDEFLMLKKMKIKHFSNGTGEEAALQVINVFSELQNELLSLTNLPLSIKSVDGTSGALRYTDVFPPLATIYKTKFKYAPAIDAVINLSSSNKWPKEIEAFRKTKIGFYIEISNCLRREYNLKTKVLTNGIIVFKCGFIFRLVIAEDKEIVLLKQINNNGVIEYKNNDESIEMEKKLFHLPKLCSALHALHLQKSSFGPTCCLVKRWLSAHLIDDFYIPEIVVELIVAYVYLSPQPYEPVHMPQAGFMRCLEFFSSHQWKTEPIIVNLNNQITNEEIITIQNHFATLNREESLPYLFISTPYDHLSSMWTINSPNKMILQRVSLLAKETLKLVDIQFNEGIKFNWRPMFKSPTNDYDVLIHLKDEFNSKRYQSFDLDDDSVDEETWHPYKQHTEEEIPLVEFDPVECYLKELRTAYGDIALFFHDKYGGSMIGVLIKPFAMVEKKFQISNVNYRKLYDNDKLILNLPAIIEDFTIIGRDLVDDVKLQTKLY</sequence>
<dbReference type="InterPro" id="IPR035371">
    <property type="entry name" value="Nrap_D6"/>
</dbReference>